<comment type="caution">
    <text evidence="2">The sequence shown here is derived from an EMBL/GenBank/DDBJ whole genome shotgun (WGS) entry which is preliminary data.</text>
</comment>
<organism evidence="2 3">
    <name type="scientific">Allacma fusca</name>
    <dbReference type="NCBI Taxonomy" id="39272"/>
    <lineage>
        <taxon>Eukaryota</taxon>
        <taxon>Metazoa</taxon>
        <taxon>Ecdysozoa</taxon>
        <taxon>Arthropoda</taxon>
        <taxon>Hexapoda</taxon>
        <taxon>Collembola</taxon>
        <taxon>Symphypleona</taxon>
        <taxon>Sminthuridae</taxon>
        <taxon>Allacma</taxon>
    </lineage>
</organism>
<dbReference type="AlphaFoldDB" id="A0A8J2K1U9"/>
<keyword evidence="3" id="KW-1185">Reference proteome</keyword>
<evidence type="ECO:0000313" key="3">
    <source>
        <dbReference type="Proteomes" id="UP000708208"/>
    </source>
</evidence>
<protein>
    <submittedName>
        <fullName evidence="2">Uncharacterized protein</fullName>
    </submittedName>
</protein>
<evidence type="ECO:0000256" key="1">
    <source>
        <dbReference type="SAM" id="MobiDB-lite"/>
    </source>
</evidence>
<feature type="region of interest" description="Disordered" evidence="1">
    <location>
        <begin position="1"/>
        <end position="21"/>
    </location>
</feature>
<sequence length="46" mass="5068">MQHEEIPQTPNLTEIPHPDSKSTRLIAMKSNCAPSLSVHSSLSLIK</sequence>
<name>A0A8J2K1U9_9HEXA</name>
<reference evidence="2" key="1">
    <citation type="submission" date="2021-06" db="EMBL/GenBank/DDBJ databases">
        <authorList>
            <person name="Hodson N. C."/>
            <person name="Mongue J. A."/>
            <person name="Jaron S. K."/>
        </authorList>
    </citation>
    <scope>NUCLEOTIDE SEQUENCE</scope>
</reference>
<dbReference type="EMBL" id="CAJVCH010217183">
    <property type="protein sequence ID" value="CAG7731663.1"/>
    <property type="molecule type" value="Genomic_DNA"/>
</dbReference>
<evidence type="ECO:0000313" key="2">
    <source>
        <dbReference type="EMBL" id="CAG7731663.1"/>
    </source>
</evidence>
<dbReference type="Proteomes" id="UP000708208">
    <property type="component" value="Unassembled WGS sequence"/>
</dbReference>
<gene>
    <name evidence="2" type="ORF">AFUS01_LOCUS20239</name>
</gene>
<proteinExistence type="predicted"/>
<accession>A0A8J2K1U9</accession>